<protein>
    <submittedName>
        <fullName evidence="5">Uncharacterized protein</fullName>
    </submittedName>
</protein>
<feature type="compositionally biased region" description="Basic residues" evidence="4">
    <location>
        <begin position="631"/>
        <end position="648"/>
    </location>
</feature>
<sequence length="795" mass="91754">MSKLIQKKKVGAPILTNKEDENFYEALKLYDQLQHKKALKLVTASLKKNSNHAACLALKGCLNYQLGNKSEAEAPILKAIGKEPRNHYVNHLAGMYYKLIDNYEEAAKWMKAAVDNGSPNTGIIRDLAYVQTQIRDYKNLVVTRQQFLEKQPGYRANWTSVAVAHHMNGDHQQAYTTLQKIEDIIREHLNEGDRYEQSECILYKIQLIGESGLVEKALDQLEKDEREIKDKLAFLEMKGRYLLMLNRKKEASVVYRQLLKRNPDNVQFYILLETSLESASKPVEIRLKLFDKLASFYPKSDPPKFVPLLFLPASHPEFKSRVREYLLSQLKRGFPATFVNLKPLYKNLAKRAIIFDIVNEFHNLELSQFDPTVAVWTKFFLAQHYLYVNDLEKAEESINEAIEHTPTLVELYILKARIIKHKGDYELASAIMEEGRELDLQDRFINSKSTKYLLRANKVDQAIDTISLFTKLDKDAANGLKDLHVMQANWVLVESAEAYVRIYKNYVKQLQALEAKDEHEEGDKNIEEEKEEILENIDMYMGLALKRYNAIVKNFKIFFQDQYDFHSYCPRRGTPRDYVETLKWEDKIHTTPIYIRVIKGLSGIMFEIYDDQVRKHNAQLKELLEEEDTKSKKKSNGKKKLKSPKSQLIKKKSKLVPLVELEKDDQDPFGSKALSDLQNNANGKIMDILLELAKTVSDEDPMLKTPWEIVINVYLNEGKYVLALQAIRSLEKVMTRRGSAKSRLVGEYVLKLDESINKDTQINSAIAQVVSKSIIAAFPEFTKDAPDAFLAIYCQ</sequence>
<comment type="caution">
    <text evidence="5">The sequence shown here is derived from an EMBL/GenBank/DDBJ whole genome shotgun (WGS) entry which is preliminary data.</text>
</comment>
<evidence type="ECO:0000256" key="4">
    <source>
        <dbReference type="SAM" id="MobiDB-lite"/>
    </source>
</evidence>
<dbReference type="PANTHER" id="PTHR22767:SF2">
    <property type="entry name" value="N(ALPHA)-ACETYLTRANSFERASE 15_16, ISOFORM A"/>
    <property type="match status" value="1"/>
</dbReference>
<dbReference type="RefSeq" id="XP_043051702.1">
    <property type="nucleotide sequence ID" value="XM_043191025.1"/>
</dbReference>
<dbReference type="Proteomes" id="UP000790833">
    <property type="component" value="Unassembled WGS sequence"/>
</dbReference>
<dbReference type="SUPFAM" id="SSF48452">
    <property type="entry name" value="TPR-like"/>
    <property type="match status" value="2"/>
</dbReference>
<gene>
    <name evidence="5" type="ORF">KQ657_000169</name>
</gene>
<feature type="coiled-coil region" evidence="3">
    <location>
        <begin position="178"/>
        <end position="238"/>
    </location>
</feature>
<keyword evidence="1" id="KW-0677">Repeat</keyword>
<dbReference type="InterPro" id="IPR019734">
    <property type="entry name" value="TPR_rpt"/>
</dbReference>
<dbReference type="Gene3D" id="1.25.40.1040">
    <property type="match status" value="1"/>
</dbReference>
<dbReference type="InterPro" id="IPR021183">
    <property type="entry name" value="NatA_aux_su"/>
</dbReference>
<evidence type="ECO:0000256" key="2">
    <source>
        <dbReference type="ARBA" id="ARBA00022803"/>
    </source>
</evidence>
<dbReference type="Pfam" id="PF12569">
    <property type="entry name" value="NatA_aux_su"/>
    <property type="match status" value="2"/>
</dbReference>
<dbReference type="PANTHER" id="PTHR22767">
    <property type="entry name" value="N-TERMINAL ACETYLTRANSFERASE-RELATED"/>
    <property type="match status" value="1"/>
</dbReference>
<dbReference type="PIRSF" id="PIRSF000422">
    <property type="entry name" value="N-terminal-AcTrfase-A_aux_su"/>
    <property type="match status" value="1"/>
</dbReference>
<evidence type="ECO:0000313" key="5">
    <source>
        <dbReference type="EMBL" id="KAG7196157.1"/>
    </source>
</evidence>
<keyword evidence="2" id="KW-0802">TPR repeat</keyword>
<accession>A0A9P8AKP6</accession>
<dbReference type="AlphaFoldDB" id="A0A9P8AKP6"/>
<dbReference type="EMBL" id="JAHMUF010000001">
    <property type="protein sequence ID" value="KAG7196157.1"/>
    <property type="molecule type" value="Genomic_DNA"/>
</dbReference>
<evidence type="ECO:0000256" key="3">
    <source>
        <dbReference type="SAM" id="Coils"/>
    </source>
</evidence>
<evidence type="ECO:0000256" key="1">
    <source>
        <dbReference type="ARBA" id="ARBA00022737"/>
    </source>
</evidence>
<dbReference type="GO" id="GO:0031415">
    <property type="term" value="C:NatA complex"/>
    <property type="evidence" value="ECO:0007669"/>
    <property type="project" value="TreeGrafter"/>
</dbReference>
<evidence type="ECO:0000313" key="6">
    <source>
        <dbReference type="Proteomes" id="UP000790833"/>
    </source>
</evidence>
<feature type="coiled-coil region" evidence="3">
    <location>
        <begin position="496"/>
        <end position="536"/>
    </location>
</feature>
<proteinExistence type="predicted"/>
<dbReference type="GeneID" id="66113543"/>
<dbReference type="InterPro" id="IPR011990">
    <property type="entry name" value="TPR-like_helical_dom_sf"/>
</dbReference>
<dbReference type="SMART" id="SM00028">
    <property type="entry name" value="TPR"/>
    <property type="match status" value="5"/>
</dbReference>
<name>A0A9P8AKP6_9ASCO</name>
<reference evidence="5" key="1">
    <citation type="submission" date="2021-03" db="EMBL/GenBank/DDBJ databases">
        <authorList>
            <person name="Palmer J.M."/>
        </authorList>
    </citation>
    <scope>NUCLEOTIDE SEQUENCE</scope>
    <source>
        <strain evidence="5">ARV_011</strain>
    </source>
</reference>
<keyword evidence="6" id="KW-1185">Reference proteome</keyword>
<feature type="region of interest" description="Disordered" evidence="4">
    <location>
        <begin position="624"/>
        <end position="648"/>
    </location>
</feature>
<keyword evidence="3" id="KW-0175">Coiled coil</keyword>
<dbReference type="OrthoDB" id="10263032at2759"/>
<dbReference type="Gene3D" id="1.25.40.1010">
    <property type="match status" value="1"/>
</dbReference>
<organism evidence="5 6">
    <name type="scientific">Scheffersomyces spartinae</name>
    <dbReference type="NCBI Taxonomy" id="45513"/>
    <lineage>
        <taxon>Eukaryota</taxon>
        <taxon>Fungi</taxon>
        <taxon>Dikarya</taxon>
        <taxon>Ascomycota</taxon>
        <taxon>Saccharomycotina</taxon>
        <taxon>Pichiomycetes</taxon>
        <taxon>Debaryomycetaceae</taxon>
        <taxon>Scheffersomyces</taxon>
    </lineage>
</organism>